<dbReference type="Gene3D" id="3.30.200.20">
    <property type="entry name" value="Phosphorylase Kinase, domain 1"/>
    <property type="match status" value="1"/>
</dbReference>
<sequence length="86" mass="10277">MVADKLQRQEEERFQCSPTSHIDNMVEEEMDISTTHHKRKSLKYSFQTKDRLCFVMEYVNGGEYKSQLLAKNRETETRMERVKTEA</sequence>
<organism evidence="1 2">
    <name type="scientific">Liparis tanakae</name>
    <name type="common">Tanaka's snailfish</name>
    <dbReference type="NCBI Taxonomy" id="230148"/>
    <lineage>
        <taxon>Eukaryota</taxon>
        <taxon>Metazoa</taxon>
        <taxon>Chordata</taxon>
        <taxon>Craniata</taxon>
        <taxon>Vertebrata</taxon>
        <taxon>Euteleostomi</taxon>
        <taxon>Actinopterygii</taxon>
        <taxon>Neopterygii</taxon>
        <taxon>Teleostei</taxon>
        <taxon>Neoteleostei</taxon>
        <taxon>Acanthomorphata</taxon>
        <taxon>Eupercaria</taxon>
        <taxon>Perciformes</taxon>
        <taxon>Cottioidei</taxon>
        <taxon>Cottales</taxon>
        <taxon>Liparidae</taxon>
        <taxon>Liparis</taxon>
    </lineage>
</organism>
<keyword evidence="1" id="KW-0418">Kinase</keyword>
<gene>
    <name evidence="1" type="primary">Akt3</name>
    <name evidence="1" type="ORF">EYF80_015460</name>
</gene>
<dbReference type="AlphaFoldDB" id="A0A4Z2I899"/>
<comment type="caution">
    <text evidence="1">The sequence shown here is derived from an EMBL/GenBank/DDBJ whole genome shotgun (WGS) entry which is preliminary data.</text>
</comment>
<dbReference type="EMBL" id="SRLO01000116">
    <property type="protein sequence ID" value="TNN74217.1"/>
    <property type="molecule type" value="Genomic_DNA"/>
</dbReference>
<evidence type="ECO:0000313" key="2">
    <source>
        <dbReference type="Proteomes" id="UP000314294"/>
    </source>
</evidence>
<keyword evidence="1" id="KW-0808">Transferase</keyword>
<protein>
    <submittedName>
        <fullName evidence="1">RAC-gamma serine/threonine-protein kinase</fullName>
    </submittedName>
</protein>
<reference evidence="1 2" key="1">
    <citation type="submission" date="2019-03" db="EMBL/GenBank/DDBJ databases">
        <title>First draft genome of Liparis tanakae, snailfish: a comprehensive survey of snailfish specific genes.</title>
        <authorList>
            <person name="Kim W."/>
            <person name="Song I."/>
            <person name="Jeong J.-H."/>
            <person name="Kim D."/>
            <person name="Kim S."/>
            <person name="Ryu S."/>
            <person name="Song J.Y."/>
            <person name="Lee S.K."/>
        </authorList>
    </citation>
    <scope>NUCLEOTIDE SEQUENCE [LARGE SCALE GENOMIC DNA]</scope>
    <source>
        <tissue evidence="1">Muscle</tissue>
    </source>
</reference>
<dbReference type="OrthoDB" id="63267at2759"/>
<proteinExistence type="predicted"/>
<dbReference type="GO" id="GO:0016301">
    <property type="term" value="F:kinase activity"/>
    <property type="evidence" value="ECO:0007669"/>
    <property type="project" value="UniProtKB-KW"/>
</dbReference>
<evidence type="ECO:0000313" key="1">
    <source>
        <dbReference type="EMBL" id="TNN74217.1"/>
    </source>
</evidence>
<dbReference type="Proteomes" id="UP000314294">
    <property type="component" value="Unassembled WGS sequence"/>
</dbReference>
<accession>A0A4Z2I899</accession>
<keyword evidence="2" id="KW-1185">Reference proteome</keyword>
<name>A0A4Z2I899_9TELE</name>